<evidence type="ECO:0000256" key="1">
    <source>
        <dbReference type="SAM" id="MobiDB-lite"/>
    </source>
</evidence>
<dbReference type="Proteomes" id="UP000504636">
    <property type="component" value="Unplaced"/>
</dbReference>
<protein>
    <submittedName>
        <fullName evidence="2 4">Uncharacterized protein</fullName>
    </submittedName>
</protein>
<dbReference type="AlphaFoldDB" id="A0A6A6Y4B4"/>
<sequence length="84" mass="9361">MLQSLQKLWMMGVFPAHHVRGASRVLQTRLDHSPPSSCSPPRVRPRRRPSLVVLSSTGCTALSFTRLPPLDGASFRRALVVFHT</sequence>
<evidence type="ECO:0000313" key="3">
    <source>
        <dbReference type="Proteomes" id="UP000504636"/>
    </source>
</evidence>
<name>A0A6A6Y4B4_9PEZI</name>
<reference evidence="4" key="2">
    <citation type="submission" date="2020-04" db="EMBL/GenBank/DDBJ databases">
        <authorList>
            <consortium name="NCBI Genome Project"/>
        </authorList>
    </citation>
    <scope>NUCLEOTIDE SEQUENCE</scope>
    <source>
        <strain evidence="4">CBS 304.34</strain>
    </source>
</reference>
<evidence type="ECO:0000313" key="4">
    <source>
        <dbReference type="RefSeq" id="XP_033570327.1"/>
    </source>
</evidence>
<organism evidence="2">
    <name type="scientific">Mytilinidion resinicola</name>
    <dbReference type="NCBI Taxonomy" id="574789"/>
    <lineage>
        <taxon>Eukaryota</taxon>
        <taxon>Fungi</taxon>
        <taxon>Dikarya</taxon>
        <taxon>Ascomycota</taxon>
        <taxon>Pezizomycotina</taxon>
        <taxon>Dothideomycetes</taxon>
        <taxon>Pleosporomycetidae</taxon>
        <taxon>Mytilinidiales</taxon>
        <taxon>Mytilinidiaceae</taxon>
        <taxon>Mytilinidion</taxon>
    </lineage>
</organism>
<evidence type="ECO:0000313" key="2">
    <source>
        <dbReference type="EMBL" id="KAF2803363.1"/>
    </source>
</evidence>
<dbReference type="GeneID" id="54453869"/>
<accession>A0A6A6Y4B4</accession>
<dbReference type="EMBL" id="MU003718">
    <property type="protein sequence ID" value="KAF2803363.1"/>
    <property type="molecule type" value="Genomic_DNA"/>
</dbReference>
<reference evidence="2 4" key="1">
    <citation type="journal article" date="2020" name="Stud. Mycol.">
        <title>101 Dothideomycetes genomes: a test case for predicting lifestyles and emergence of pathogens.</title>
        <authorList>
            <person name="Haridas S."/>
            <person name="Albert R."/>
            <person name="Binder M."/>
            <person name="Bloem J."/>
            <person name="Labutti K."/>
            <person name="Salamov A."/>
            <person name="Andreopoulos B."/>
            <person name="Baker S."/>
            <person name="Barry K."/>
            <person name="Bills G."/>
            <person name="Bluhm B."/>
            <person name="Cannon C."/>
            <person name="Castanera R."/>
            <person name="Culley D."/>
            <person name="Daum C."/>
            <person name="Ezra D."/>
            <person name="Gonzalez J."/>
            <person name="Henrissat B."/>
            <person name="Kuo A."/>
            <person name="Liang C."/>
            <person name="Lipzen A."/>
            <person name="Lutzoni F."/>
            <person name="Magnuson J."/>
            <person name="Mondo S."/>
            <person name="Nolan M."/>
            <person name="Ohm R."/>
            <person name="Pangilinan J."/>
            <person name="Park H.-J."/>
            <person name="Ramirez L."/>
            <person name="Alfaro M."/>
            <person name="Sun H."/>
            <person name="Tritt A."/>
            <person name="Yoshinaga Y."/>
            <person name="Zwiers L.-H."/>
            <person name="Turgeon B."/>
            <person name="Goodwin S."/>
            <person name="Spatafora J."/>
            <person name="Crous P."/>
            <person name="Grigoriev I."/>
        </authorList>
    </citation>
    <scope>NUCLEOTIDE SEQUENCE</scope>
    <source>
        <strain evidence="2 4">CBS 304.34</strain>
    </source>
</reference>
<dbReference type="RefSeq" id="XP_033570327.1">
    <property type="nucleotide sequence ID" value="XM_033712976.1"/>
</dbReference>
<gene>
    <name evidence="2 4" type="ORF">BDZ99DRAFT_171466</name>
</gene>
<reference evidence="4" key="3">
    <citation type="submission" date="2025-04" db="UniProtKB">
        <authorList>
            <consortium name="RefSeq"/>
        </authorList>
    </citation>
    <scope>IDENTIFICATION</scope>
    <source>
        <strain evidence="4">CBS 304.34</strain>
    </source>
</reference>
<keyword evidence="3" id="KW-1185">Reference proteome</keyword>
<proteinExistence type="predicted"/>
<feature type="region of interest" description="Disordered" evidence="1">
    <location>
        <begin position="27"/>
        <end position="47"/>
    </location>
</feature>